<evidence type="ECO:0000313" key="2">
    <source>
        <dbReference type="Proteomes" id="UP000033870"/>
    </source>
</evidence>
<accession>A0A0G1YG94</accession>
<name>A0A0G1YG94_9BACT</name>
<sequence>MDWATRCVQEGRLPAELIRDGQEVEFKPGWRIRPTPDRDGPYRRYVIETDVLVPGVEPDWPFSPRQTPEVRCTVYVHCARAAAWAAADETSAAPA</sequence>
<organism evidence="1 2">
    <name type="scientific">Candidatus Magasanikbacteria bacterium GW2011_GWA2_56_11</name>
    <dbReference type="NCBI Taxonomy" id="1619044"/>
    <lineage>
        <taxon>Bacteria</taxon>
        <taxon>Candidatus Magasanikiibacteriota</taxon>
    </lineage>
</organism>
<dbReference type="EMBL" id="LCRX01000009">
    <property type="protein sequence ID" value="KKW42205.1"/>
    <property type="molecule type" value="Genomic_DNA"/>
</dbReference>
<dbReference type="Proteomes" id="UP000033870">
    <property type="component" value="Unassembled WGS sequence"/>
</dbReference>
<dbReference type="STRING" id="1619044.UY92_C0009G0007"/>
<comment type="caution">
    <text evidence="1">The sequence shown here is derived from an EMBL/GenBank/DDBJ whole genome shotgun (WGS) entry which is preliminary data.</text>
</comment>
<dbReference type="AlphaFoldDB" id="A0A0G1YG94"/>
<gene>
    <name evidence="1" type="ORF">UY92_C0009G0007</name>
</gene>
<evidence type="ECO:0000313" key="1">
    <source>
        <dbReference type="EMBL" id="KKW42205.1"/>
    </source>
</evidence>
<proteinExistence type="predicted"/>
<reference evidence="1 2" key="1">
    <citation type="journal article" date="2015" name="Nature">
        <title>rRNA introns, odd ribosomes, and small enigmatic genomes across a large radiation of phyla.</title>
        <authorList>
            <person name="Brown C.T."/>
            <person name="Hug L.A."/>
            <person name="Thomas B.C."/>
            <person name="Sharon I."/>
            <person name="Castelle C.J."/>
            <person name="Singh A."/>
            <person name="Wilkins M.J."/>
            <person name="Williams K.H."/>
            <person name="Banfield J.F."/>
        </authorList>
    </citation>
    <scope>NUCLEOTIDE SEQUENCE [LARGE SCALE GENOMIC DNA]</scope>
</reference>
<protein>
    <submittedName>
        <fullName evidence="1">Uncharacterized protein</fullName>
    </submittedName>
</protein>